<keyword evidence="5 9" id="KW-0812">Transmembrane</keyword>
<dbReference type="Gene3D" id="1.10.3720.10">
    <property type="entry name" value="MetI-like"/>
    <property type="match status" value="1"/>
</dbReference>
<feature type="transmembrane region" description="Helical" evidence="9">
    <location>
        <begin position="12"/>
        <end position="35"/>
    </location>
</feature>
<dbReference type="NCBIfam" id="TIGR01726">
    <property type="entry name" value="HEQRo_perm_3TM"/>
    <property type="match status" value="1"/>
</dbReference>
<comment type="similarity">
    <text evidence="2">Belongs to the binding-protein-dependent transport system permease family. HisMQ subfamily.</text>
</comment>
<gene>
    <name evidence="11" type="ORF">ACFQ33_00315</name>
</gene>
<evidence type="ECO:0000256" key="1">
    <source>
        <dbReference type="ARBA" id="ARBA00004429"/>
    </source>
</evidence>
<evidence type="ECO:0000256" key="7">
    <source>
        <dbReference type="ARBA" id="ARBA00022989"/>
    </source>
</evidence>
<feature type="transmembrane region" description="Helical" evidence="9">
    <location>
        <begin position="85"/>
        <end position="103"/>
    </location>
</feature>
<dbReference type="PROSITE" id="PS50928">
    <property type="entry name" value="ABC_TM1"/>
    <property type="match status" value="1"/>
</dbReference>
<dbReference type="RefSeq" id="WP_374839713.1">
    <property type="nucleotide sequence ID" value="NZ_JBHEEW010000010.1"/>
</dbReference>
<feature type="transmembrane region" description="Helical" evidence="9">
    <location>
        <begin position="153"/>
        <end position="178"/>
    </location>
</feature>
<name>A0ABW3YP09_MYCRA</name>
<dbReference type="InterPro" id="IPR043429">
    <property type="entry name" value="ArtM/GltK/GlnP/TcyL/YhdX-like"/>
</dbReference>
<dbReference type="PANTHER" id="PTHR30614">
    <property type="entry name" value="MEMBRANE COMPONENT OF AMINO ACID ABC TRANSPORTER"/>
    <property type="match status" value="1"/>
</dbReference>
<evidence type="ECO:0000256" key="2">
    <source>
        <dbReference type="ARBA" id="ARBA00010072"/>
    </source>
</evidence>
<keyword evidence="3 9" id="KW-0813">Transport</keyword>
<evidence type="ECO:0000313" key="11">
    <source>
        <dbReference type="EMBL" id="MFD1326343.1"/>
    </source>
</evidence>
<proteinExistence type="inferred from homology"/>
<keyword evidence="7 9" id="KW-1133">Transmembrane helix</keyword>
<feature type="transmembrane region" description="Helical" evidence="9">
    <location>
        <begin position="55"/>
        <end position="73"/>
    </location>
</feature>
<dbReference type="Pfam" id="PF00528">
    <property type="entry name" value="BPD_transp_1"/>
    <property type="match status" value="1"/>
</dbReference>
<dbReference type="EMBL" id="JBHTNF010000001">
    <property type="protein sequence ID" value="MFD1326343.1"/>
    <property type="molecule type" value="Genomic_DNA"/>
</dbReference>
<reference evidence="12" key="1">
    <citation type="journal article" date="2019" name="Int. J. Syst. Evol. Microbiol.">
        <title>The Global Catalogue of Microorganisms (GCM) 10K type strain sequencing project: providing services to taxonomists for standard genome sequencing and annotation.</title>
        <authorList>
            <consortium name="The Broad Institute Genomics Platform"/>
            <consortium name="The Broad Institute Genome Sequencing Center for Infectious Disease"/>
            <person name="Wu L."/>
            <person name="Ma J."/>
        </authorList>
    </citation>
    <scope>NUCLEOTIDE SEQUENCE [LARGE SCALE GENOMIC DNA]</scope>
    <source>
        <strain evidence="12">CCUG 55609</strain>
    </source>
</reference>
<comment type="caution">
    <text evidence="11">The sequence shown here is derived from an EMBL/GenBank/DDBJ whole genome shotgun (WGS) entry which is preliminary data.</text>
</comment>
<keyword evidence="8 9" id="KW-0472">Membrane</keyword>
<dbReference type="InterPro" id="IPR000515">
    <property type="entry name" value="MetI-like"/>
</dbReference>
<evidence type="ECO:0000256" key="6">
    <source>
        <dbReference type="ARBA" id="ARBA00022970"/>
    </source>
</evidence>
<dbReference type="InterPro" id="IPR035906">
    <property type="entry name" value="MetI-like_sf"/>
</dbReference>
<accession>A0ABW3YP09</accession>
<dbReference type="PANTHER" id="PTHR30614:SF0">
    <property type="entry name" value="L-CYSTINE TRANSPORT SYSTEM PERMEASE PROTEIN TCYL"/>
    <property type="match status" value="1"/>
</dbReference>
<keyword evidence="12" id="KW-1185">Reference proteome</keyword>
<evidence type="ECO:0000313" key="12">
    <source>
        <dbReference type="Proteomes" id="UP001597173"/>
    </source>
</evidence>
<feature type="transmembrane region" description="Helical" evidence="9">
    <location>
        <begin position="123"/>
        <end position="146"/>
    </location>
</feature>
<comment type="subcellular location">
    <subcellularLocation>
        <location evidence="1">Cell inner membrane</location>
        <topology evidence="1">Multi-pass membrane protein</topology>
    </subcellularLocation>
    <subcellularLocation>
        <location evidence="9">Cell membrane</location>
        <topology evidence="9">Multi-pass membrane protein</topology>
    </subcellularLocation>
</comment>
<dbReference type="Proteomes" id="UP001597173">
    <property type="component" value="Unassembled WGS sequence"/>
</dbReference>
<evidence type="ECO:0000256" key="4">
    <source>
        <dbReference type="ARBA" id="ARBA00022475"/>
    </source>
</evidence>
<organism evidence="11 12">
    <name type="scientific">Mycoplana ramosa</name>
    <name type="common">Mycoplana bullata</name>
    <dbReference type="NCBI Taxonomy" id="40837"/>
    <lineage>
        <taxon>Bacteria</taxon>
        <taxon>Pseudomonadati</taxon>
        <taxon>Pseudomonadota</taxon>
        <taxon>Alphaproteobacteria</taxon>
        <taxon>Hyphomicrobiales</taxon>
        <taxon>Rhizobiaceae</taxon>
        <taxon>Mycoplana</taxon>
    </lineage>
</organism>
<sequence length="323" mass="35367">MIGRLILSYPDAAQRAGIFLVLALVTLVIYQLGVSPAWIGHLVPATSGWLSENPALARLVGSVMIALIAAANWKALRQLSRRQQIAAVWLELFVLLMLFFYSFDLSFTFIAKKIGFLVSQGVVTTLYISAISIVIATVIALAGAIAKLSKNGVIYGLATFYTSLFRGLPLLMQIYIIYLGLPQVGYVIDAVPAGILALSLCYGAYMTEIFRAGIESINRGQTEGATALGLSPSQTMALVILPQAMRVIIPPTGNQFIAMLKDSSLVSVVGVWELMYLARTQGQTEFRHIEMLITASMIYWMLSIVLEYAQSLIEARFGRFNVR</sequence>
<dbReference type="CDD" id="cd06261">
    <property type="entry name" value="TM_PBP2"/>
    <property type="match status" value="1"/>
</dbReference>
<dbReference type="InterPro" id="IPR010065">
    <property type="entry name" value="AA_ABC_transptr_permease_3TM"/>
</dbReference>
<evidence type="ECO:0000259" key="10">
    <source>
        <dbReference type="PROSITE" id="PS50928"/>
    </source>
</evidence>
<protein>
    <submittedName>
        <fullName evidence="11">Amino acid ABC transporter permease</fullName>
    </submittedName>
</protein>
<dbReference type="SUPFAM" id="SSF161098">
    <property type="entry name" value="MetI-like"/>
    <property type="match status" value="1"/>
</dbReference>
<keyword evidence="6" id="KW-0029">Amino-acid transport</keyword>
<feature type="transmembrane region" description="Helical" evidence="9">
    <location>
        <begin position="184"/>
        <end position="205"/>
    </location>
</feature>
<keyword evidence="4" id="KW-1003">Cell membrane</keyword>
<feature type="domain" description="ABC transmembrane type-1" evidence="10">
    <location>
        <begin position="122"/>
        <end position="310"/>
    </location>
</feature>
<evidence type="ECO:0000256" key="9">
    <source>
        <dbReference type="RuleBase" id="RU363032"/>
    </source>
</evidence>
<evidence type="ECO:0000256" key="5">
    <source>
        <dbReference type="ARBA" id="ARBA00022692"/>
    </source>
</evidence>
<evidence type="ECO:0000256" key="3">
    <source>
        <dbReference type="ARBA" id="ARBA00022448"/>
    </source>
</evidence>
<evidence type="ECO:0000256" key="8">
    <source>
        <dbReference type="ARBA" id="ARBA00023136"/>
    </source>
</evidence>